<gene>
    <name evidence="2" type="ORF">QYE76_072048</name>
</gene>
<accession>A0AAD8V1L8</accession>
<evidence type="ECO:0000313" key="2">
    <source>
        <dbReference type="EMBL" id="KAK1580101.1"/>
    </source>
</evidence>
<evidence type="ECO:0000313" key="3">
    <source>
        <dbReference type="Proteomes" id="UP001231189"/>
    </source>
</evidence>
<sequence length="406" mass="46044">MGLLKRKDSLIFPGYESAPNPPIGYRVTFVDHLIHGLSTPVHEFLRGLLSVYGIQLHHLTPNSILHISLFITLCECFLGTHPHWGLWKRIFYLRRNNSRSVVYNVGGACICVRPDVDYFDVKFSDSVQGWRKRWMYIKDETVGSQEYDIAPFNGAAEILRRWSWDAEASAEEKAATGALMKRIHQLQNTRGEELSGVQITAYFLRIWVQPLQARKNLSTKDLEKLIRRFSSLSKKEEVPTSCRVEPYSGTHALPEPLMDQFIRLGSQSIGFRNEADTLKGRNDEGFKLLAPKDDHLLEALSILELQGDLQTEPEIFADLVKRFLPNEVLALAYRQENLKIGVEGTIALVANSGQQVIWAKARDVGKINKDKWKALVKDAKLHSKKIIAFFTLKPTGSTSTAKTEVK</sequence>
<evidence type="ECO:0000259" key="1">
    <source>
        <dbReference type="Pfam" id="PF04195"/>
    </source>
</evidence>
<dbReference type="AlphaFoldDB" id="A0AAD8V1L8"/>
<dbReference type="EMBL" id="JAUUTY010000802">
    <property type="protein sequence ID" value="KAK1580101.1"/>
    <property type="molecule type" value="Genomic_DNA"/>
</dbReference>
<feature type="domain" description="Transposase (putative) gypsy type" evidence="1">
    <location>
        <begin position="27"/>
        <end position="94"/>
    </location>
</feature>
<dbReference type="Proteomes" id="UP001231189">
    <property type="component" value="Unassembled WGS sequence"/>
</dbReference>
<comment type="caution">
    <text evidence="2">The sequence shown here is derived from an EMBL/GenBank/DDBJ whole genome shotgun (WGS) entry which is preliminary data.</text>
</comment>
<reference evidence="2" key="1">
    <citation type="submission" date="2023-07" db="EMBL/GenBank/DDBJ databases">
        <title>A chromosome-level genome assembly of Lolium multiflorum.</title>
        <authorList>
            <person name="Chen Y."/>
            <person name="Copetti D."/>
            <person name="Kolliker R."/>
            <person name="Studer B."/>
        </authorList>
    </citation>
    <scope>NUCLEOTIDE SEQUENCE</scope>
    <source>
        <strain evidence="2">02402/16</strain>
        <tissue evidence="2">Leaf</tissue>
    </source>
</reference>
<dbReference type="PANTHER" id="PTHR33026:SF7">
    <property type="entry name" value="OS03G0100275 PROTEIN"/>
    <property type="match status" value="1"/>
</dbReference>
<dbReference type="InterPro" id="IPR007321">
    <property type="entry name" value="Transposase_28"/>
</dbReference>
<keyword evidence="3" id="KW-1185">Reference proteome</keyword>
<protein>
    <recommendedName>
        <fullName evidence="1">Transposase (putative) gypsy type domain-containing protein</fullName>
    </recommendedName>
</protein>
<dbReference type="PANTHER" id="PTHR33026">
    <property type="entry name" value="OS06G0360600 PROTEIN"/>
    <property type="match status" value="1"/>
</dbReference>
<name>A0AAD8V1L8_LOLMU</name>
<dbReference type="Pfam" id="PF04195">
    <property type="entry name" value="Transposase_28"/>
    <property type="match status" value="1"/>
</dbReference>
<proteinExistence type="predicted"/>
<organism evidence="2 3">
    <name type="scientific">Lolium multiflorum</name>
    <name type="common">Italian ryegrass</name>
    <name type="synonym">Lolium perenne subsp. multiflorum</name>
    <dbReference type="NCBI Taxonomy" id="4521"/>
    <lineage>
        <taxon>Eukaryota</taxon>
        <taxon>Viridiplantae</taxon>
        <taxon>Streptophyta</taxon>
        <taxon>Embryophyta</taxon>
        <taxon>Tracheophyta</taxon>
        <taxon>Spermatophyta</taxon>
        <taxon>Magnoliopsida</taxon>
        <taxon>Liliopsida</taxon>
        <taxon>Poales</taxon>
        <taxon>Poaceae</taxon>
        <taxon>BOP clade</taxon>
        <taxon>Pooideae</taxon>
        <taxon>Poodae</taxon>
        <taxon>Poeae</taxon>
        <taxon>Poeae Chloroplast Group 2 (Poeae type)</taxon>
        <taxon>Loliodinae</taxon>
        <taxon>Loliinae</taxon>
        <taxon>Lolium</taxon>
    </lineage>
</organism>